<accession>A0A844QJM5</accession>
<keyword evidence="6 8" id="KW-0472">Membrane</keyword>
<evidence type="ECO:0000256" key="8">
    <source>
        <dbReference type="SAM" id="Phobius"/>
    </source>
</evidence>
<dbReference type="GO" id="GO:0001508">
    <property type="term" value="P:action potential"/>
    <property type="evidence" value="ECO:0007669"/>
    <property type="project" value="TreeGrafter"/>
</dbReference>
<name>A0A844QJM5_9HYPH</name>
<keyword evidence="4 8" id="KW-1133">Transmembrane helix</keyword>
<dbReference type="EMBL" id="WPHG01000003">
    <property type="protein sequence ID" value="MVA98160.1"/>
    <property type="molecule type" value="Genomic_DNA"/>
</dbReference>
<dbReference type="InterPro" id="IPR028325">
    <property type="entry name" value="VG_K_chnl"/>
</dbReference>
<dbReference type="Gene3D" id="1.10.287.70">
    <property type="match status" value="1"/>
</dbReference>
<dbReference type="PRINTS" id="PR01463">
    <property type="entry name" value="EAGCHANLFMLY"/>
</dbReference>
<keyword evidence="7" id="KW-0407">Ion channel</keyword>
<feature type="transmembrane region" description="Helical" evidence="8">
    <location>
        <begin position="208"/>
        <end position="225"/>
    </location>
</feature>
<dbReference type="GO" id="GO:0008076">
    <property type="term" value="C:voltage-gated potassium channel complex"/>
    <property type="evidence" value="ECO:0007669"/>
    <property type="project" value="InterPro"/>
</dbReference>
<dbReference type="SUPFAM" id="SSF81324">
    <property type="entry name" value="Voltage-gated potassium channels"/>
    <property type="match status" value="1"/>
</dbReference>
<keyword evidence="11" id="KW-1185">Reference proteome</keyword>
<reference evidence="10 11" key="1">
    <citation type="submission" date="2019-12" db="EMBL/GenBank/DDBJ databases">
        <title>Nitratireductor arenosus sp. nov., Isolated from sea sand, Jeju island, South Korea.</title>
        <authorList>
            <person name="Kim W."/>
        </authorList>
    </citation>
    <scope>NUCLEOTIDE SEQUENCE [LARGE SCALE GENOMIC DNA]</scope>
    <source>
        <strain evidence="10 11">CAU 1489</strain>
    </source>
</reference>
<evidence type="ECO:0000256" key="6">
    <source>
        <dbReference type="ARBA" id="ARBA00023136"/>
    </source>
</evidence>
<evidence type="ECO:0000256" key="5">
    <source>
        <dbReference type="ARBA" id="ARBA00023065"/>
    </source>
</evidence>
<comment type="subcellular location">
    <subcellularLocation>
        <location evidence="1">Membrane</location>
        <topology evidence="1">Multi-pass membrane protein</topology>
    </subcellularLocation>
</comment>
<dbReference type="PANTHER" id="PTHR11537:SF254">
    <property type="entry name" value="POTASSIUM VOLTAGE-GATED CHANNEL PROTEIN SHAB"/>
    <property type="match status" value="1"/>
</dbReference>
<evidence type="ECO:0000259" key="9">
    <source>
        <dbReference type="Pfam" id="PF07885"/>
    </source>
</evidence>
<evidence type="ECO:0000256" key="1">
    <source>
        <dbReference type="ARBA" id="ARBA00004141"/>
    </source>
</evidence>
<feature type="transmembrane region" description="Helical" evidence="8">
    <location>
        <begin position="183"/>
        <end position="202"/>
    </location>
</feature>
<evidence type="ECO:0000313" key="10">
    <source>
        <dbReference type="EMBL" id="MVA98160.1"/>
    </source>
</evidence>
<evidence type="ECO:0000256" key="3">
    <source>
        <dbReference type="ARBA" id="ARBA00022692"/>
    </source>
</evidence>
<comment type="caution">
    <text evidence="10">The sequence shown here is derived from an EMBL/GenBank/DDBJ whole genome shotgun (WGS) entry which is preliminary data.</text>
</comment>
<keyword evidence="3 8" id="KW-0812">Transmembrane</keyword>
<sequence>MDSDSAANTTEESRLDRLRGTLRRLYHGRTPTALRFQFAVIVLDLSVIAFFVASPVLREGPAFLWVDYTIAGFLIADTLARGLAASNVLRWIRQPTVWVDIFILVTLLFPYTFANLGFLRVLRLWSLSRSGFIWRPLERRGRGEWRETMQAIVNLMTFLFVVTGFVYASFFRNGSGIEGYVDAFYFTVATVTTTGFGDIVLPGVWGKLTAIVTMIIGISLFVKLAQSIFRPSKVFYPCPECALQRHDPDAVFCKSCGHKLQIPEEA</sequence>
<organism evidence="10 11">
    <name type="scientific">Nitratireductor arenosus</name>
    <dbReference type="NCBI Taxonomy" id="2682096"/>
    <lineage>
        <taxon>Bacteria</taxon>
        <taxon>Pseudomonadati</taxon>
        <taxon>Pseudomonadota</taxon>
        <taxon>Alphaproteobacteria</taxon>
        <taxon>Hyphomicrobiales</taxon>
        <taxon>Phyllobacteriaceae</taxon>
        <taxon>Nitratireductor</taxon>
    </lineage>
</organism>
<keyword evidence="2" id="KW-0813">Transport</keyword>
<dbReference type="InterPro" id="IPR013099">
    <property type="entry name" value="K_chnl_dom"/>
</dbReference>
<feature type="domain" description="Potassium channel" evidence="9">
    <location>
        <begin position="156"/>
        <end position="228"/>
    </location>
</feature>
<evidence type="ECO:0000313" key="11">
    <source>
        <dbReference type="Proteomes" id="UP000463224"/>
    </source>
</evidence>
<dbReference type="GO" id="GO:0005249">
    <property type="term" value="F:voltage-gated potassium channel activity"/>
    <property type="evidence" value="ECO:0007669"/>
    <property type="project" value="InterPro"/>
</dbReference>
<feature type="transmembrane region" description="Helical" evidence="8">
    <location>
        <begin position="151"/>
        <end position="171"/>
    </location>
</feature>
<evidence type="ECO:0000256" key="2">
    <source>
        <dbReference type="ARBA" id="ARBA00022448"/>
    </source>
</evidence>
<dbReference type="InterPro" id="IPR003938">
    <property type="entry name" value="K_chnl_volt-dep_EAG/ELK/ERG"/>
</dbReference>
<evidence type="ECO:0000256" key="7">
    <source>
        <dbReference type="ARBA" id="ARBA00023303"/>
    </source>
</evidence>
<evidence type="ECO:0000256" key="4">
    <source>
        <dbReference type="ARBA" id="ARBA00022989"/>
    </source>
</evidence>
<dbReference type="RefSeq" id="WP_156713743.1">
    <property type="nucleotide sequence ID" value="NZ_WPHG01000003.1"/>
</dbReference>
<feature type="transmembrane region" description="Helical" evidence="8">
    <location>
        <begin position="96"/>
        <end position="119"/>
    </location>
</feature>
<gene>
    <name evidence="10" type="ORF">GN330_12995</name>
</gene>
<proteinExistence type="predicted"/>
<keyword evidence="5" id="KW-0406">Ion transport</keyword>
<feature type="transmembrane region" description="Helical" evidence="8">
    <location>
        <begin position="62"/>
        <end position="84"/>
    </location>
</feature>
<feature type="transmembrane region" description="Helical" evidence="8">
    <location>
        <begin position="33"/>
        <end position="56"/>
    </location>
</feature>
<dbReference type="Pfam" id="PF07885">
    <property type="entry name" value="Ion_trans_2"/>
    <property type="match status" value="1"/>
</dbReference>
<protein>
    <submittedName>
        <fullName evidence="10">Ion transporter</fullName>
    </submittedName>
</protein>
<dbReference type="AlphaFoldDB" id="A0A844QJM5"/>
<dbReference type="Proteomes" id="UP000463224">
    <property type="component" value="Unassembled WGS sequence"/>
</dbReference>
<dbReference type="PANTHER" id="PTHR11537">
    <property type="entry name" value="VOLTAGE-GATED POTASSIUM CHANNEL"/>
    <property type="match status" value="1"/>
</dbReference>